<evidence type="ECO:0000259" key="1">
    <source>
        <dbReference type="Pfam" id="PF10021"/>
    </source>
</evidence>
<dbReference type="InterPro" id="IPR019261">
    <property type="entry name" value="PARG_cat_microbial"/>
</dbReference>
<dbReference type="InterPro" id="IPR012664">
    <property type="entry name" value="CHP02452"/>
</dbReference>
<dbReference type="EMBL" id="QNZK01000192">
    <property type="protein sequence ID" value="RTZ84919.1"/>
    <property type="molecule type" value="Genomic_DNA"/>
</dbReference>
<dbReference type="Pfam" id="PF10021">
    <property type="entry name" value="PARG_cat_microb"/>
    <property type="match status" value="1"/>
</dbReference>
<sequence>MFKILPCLDSVEMSTSRRQELDIPRNVAAALGSSAVAAAVEGQYVFGDGKKVDWSRYVQAANFAKVSIPPGVSLPSRECIPFPETRIQVTNETTLGASMRLVKSGLEPLALNFANGIHPGGGFLGGAKAQEEVLCRSSALYQTIIDDQMYLAHRKRSRSDSTDWAIYSPDVPVFRTDDGTELEQPWLLSFITCAAPYAPAIGKQEAADLLQKRIHRVLDIAQAYRHSSLVLGAWGCGAFANDPHRTAKNFRQALENDFGGSFSDIIFAITDWSPERKFLGPFRDEFALTGK</sequence>
<name>A0A432GLM7_9DELT</name>
<dbReference type="PANTHER" id="PTHR35596">
    <property type="entry name" value="DUF2263 DOMAIN-CONTAINING PROTEIN"/>
    <property type="match status" value="1"/>
</dbReference>
<proteinExistence type="predicted"/>
<evidence type="ECO:0000313" key="2">
    <source>
        <dbReference type="EMBL" id="RTZ84919.1"/>
    </source>
</evidence>
<accession>A0A432GLM7</accession>
<reference evidence="4 5" key="1">
    <citation type="submission" date="2018-06" db="EMBL/GenBank/DDBJ databases">
        <title>Combined omics and stable isotope probing to characterize newly discovered Mariana Back-Arc vent microbial communities.</title>
        <authorList>
            <person name="Trembath-Reichert E."/>
            <person name="Huber J.A."/>
        </authorList>
    </citation>
    <scope>NUCLEOTIDE SEQUENCE [LARGE SCALE GENOMIC DNA]</scope>
    <source>
        <strain evidence="3">MAG 151</strain>
        <strain evidence="2">MAG 58</strain>
    </source>
</reference>
<dbReference type="PANTHER" id="PTHR35596:SF1">
    <property type="entry name" value="MICROBIAL-TYPE PARG CATALYTIC DOMAIN-CONTAINING PROTEIN"/>
    <property type="match status" value="1"/>
</dbReference>
<dbReference type="AlphaFoldDB" id="A0A432GLM7"/>
<dbReference type="Gene3D" id="3.40.220.10">
    <property type="entry name" value="Leucine Aminopeptidase, subunit E, domain 1"/>
    <property type="match status" value="1"/>
</dbReference>
<feature type="domain" description="Microbial-type PARG catalytic" evidence="1">
    <location>
        <begin position="36"/>
        <end position="175"/>
    </location>
</feature>
<comment type="caution">
    <text evidence="2">The sequence shown here is derived from an EMBL/GenBank/DDBJ whole genome shotgun (WGS) entry which is preliminary data.</text>
</comment>
<dbReference type="EMBL" id="QNZH01000005">
    <property type="protein sequence ID" value="RTZ93163.1"/>
    <property type="molecule type" value="Genomic_DNA"/>
</dbReference>
<dbReference type="InterPro" id="IPR043472">
    <property type="entry name" value="Macro_dom-like"/>
</dbReference>
<dbReference type="Proteomes" id="UP000287917">
    <property type="component" value="Unassembled WGS sequence"/>
</dbReference>
<protein>
    <submittedName>
        <fullName evidence="2">TIGR02452 family protein</fullName>
    </submittedName>
</protein>
<dbReference type="PIRSF" id="PIRSF014899">
    <property type="entry name" value="UCP014899"/>
    <property type="match status" value="1"/>
</dbReference>
<gene>
    <name evidence="3" type="ORF">DSY93_00170</name>
    <name evidence="2" type="ORF">DSY96_05565</name>
</gene>
<evidence type="ECO:0000313" key="4">
    <source>
        <dbReference type="Proteomes" id="UP000287917"/>
    </source>
</evidence>
<evidence type="ECO:0000313" key="3">
    <source>
        <dbReference type="EMBL" id="RTZ93163.1"/>
    </source>
</evidence>
<dbReference type="NCBIfam" id="TIGR02452">
    <property type="entry name" value="TIGR02452 family protein"/>
    <property type="match status" value="1"/>
</dbReference>
<dbReference type="Proteomes" id="UP000288322">
    <property type="component" value="Unassembled WGS sequence"/>
</dbReference>
<evidence type="ECO:0000313" key="5">
    <source>
        <dbReference type="Proteomes" id="UP000288322"/>
    </source>
</evidence>
<organism evidence="2 4">
    <name type="scientific">SAR324 cluster bacterium</name>
    <dbReference type="NCBI Taxonomy" id="2024889"/>
    <lineage>
        <taxon>Bacteria</taxon>
        <taxon>Deltaproteobacteria</taxon>
        <taxon>SAR324 cluster</taxon>
    </lineage>
</organism>
<dbReference type="SUPFAM" id="SSF52949">
    <property type="entry name" value="Macro domain-like"/>
    <property type="match status" value="1"/>
</dbReference>